<evidence type="ECO:0000313" key="3">
    <source>
        <dbReference type="Proteomes" id="UP001139104"/>
    </source>
</evidence>
<dbReference type="InterPro" id="IPR006597">
    <property type="entry name" value="Sel1-like"/>
</dbReference>
<evidence type="ECO:0000313" key="2">
    <source>
        <dbReference type="EMBL" id="MCI4683849.1"/>
    </source>
</evidence>
<feature type="signal peptide" evidence="1">
    <location>
        <begin position="1"/>
        <end position="19"/>
    </location>
</feature>
<sequence>MKFAFTFLALCLAGAPAVAAEAAAKSPAPDEQTGELNPQNMSVQYWAAKATDDDYDPHMCMYGVFLDKTGQHEEARRIFKHCAEHGNLNAMPWMSYMEENGFDRPSDPVKAAEWDKKLADAGSSLGQFNYGLDLLRGHGVMRDRAAGKALIDKAAEGGDTTARELAQHDYDPDLVTPTADLAHYRQPQF</sequence>
<gene>
    <name evidence="2" type="ORF">K2U94_13925</name>
</gene>
<dbReference type="EMBL" id="JAIVFP010000001">
    <property type="protein sequence ID" value="MCI4683849.1"/>
    <property type="molecule type" value="Genomic_DNA"/>
</dbReference>
<comment type="caution">
    <text evidence="2">The sequence shown here is derived from an EMBL/GenBank/DDBJ whole genome shotgun (WGS) entry which is preliminary data.</text>
</comment>
<protein>
    <submittedName>
        <fullName evidence="2">Sel1 repeat family protein</fullName>
    </submittedName>
</protein>
<keyword evidence="1" id="KW-0732">Signal</keyword>
<reference evidence="2" key="1">
    <citation type="journal article" date="2022" name="ISME J.">
        <title>Identification of active gaseous-alkane degraders at natural gas seeps.</title>
        <authorList>
            <person name="Farhan Ul Haque M."/>
            <person name="Hernandez M."/>
            <person name="Crombie A.T."/>
            <person name="Murrell J.C."/>
        </authorList>
    </citation>
    <scope>NUCLEOTIDE SEQUENCE</scope>
    <source>
        <strain evidence="2">PC2</strain>
    </source>
</reference>
<organism evidence="2 3">
    <name type="scientific">Candidatus Rhodoblastus alkanivorans</name>
    <dbReference type="NCBI Taxonomy" id="2954117"/>
    <lineage>
        <taxon>Bacteria</taxon>
        <taxon>Pseudomonadati</taxon>
        <taxon>Pseudomonadota</taxon>
        <taxon>Alphaproteobacteria</taxon>
        <taxon>Hyphomicrobiales</taxon>
        <taxon>Rhodoblastaceae</taxon>
        <taxon>Rhodoblastus</taxon>
    </lineage>
</organism>
<dbReference type="SMART" id="SM00671">
    <property type="entry name" value="SEL1"/>
    <property type="match status" value="2"/>
</dbReference>
<dbReference type="RefSeq" id="WP_243067774.1">
    <property type="nucleotide sequence ID" value="NZ_JAIVFK010000006.1"/>
</dbReference>
<dbReference type="InterPro" id="IPR011990">
    <property type="entry name" value="TPR-like_helical_dom_sf"/>
</dbReference>
<keyword evidence="3" id="KW-1185">Reference proteome</keyword>
<dbReference type="SUPFAM" id="SSF81901">
    <property type="entry name" value="HCP-like"/>
    <property type="match status" value="1"/>
</dbReference>
<name>A0ABS9Z854_9HYPH</name>
<accession>A0ABS9Z854</accession>
<dbReference type="Gene3D" id="1.25.40.10">
    <property type="entry name" value="Tetratricopeptide repeat domain"/>
    <property type="match status" value="1"/>
</dbReference>
<feature type="chain" id="PRO_5047096210" evidence="1">
    <location>
        <begin position="20"/>
        <end position="189"/>
    </location>
</feature>
<proteinExistence type="predicted"/>
<dbReference type="Proteomes" id="UP001139104">
    <property type="component" value="Unassembled WGS sequence"/>
</dbReference>
<evidence type="ECO:0000256" key="1">
    <source>
        <dbReference type="SAM" id="SignalP"/>
    </source>
</evidence>